<accession>B3RN57</accession>
<feature type="non-terminal residue" evidence="5">
    <location>
        <position position="1"/>
    </location>
</feature>
<keyword evidence="3" id="KW-0269">Exonuclease</keyword>
<name>B3RN57_TRIAD</name>
<dbReference type="FunFam" id="3.30.420.10:FF:000169">
    <property type="entry name" value="Snipper, isoform E"/>
    <property type="match status" value="1"/>
</dbReference>
<dbReference type="InParanoid" id="B3RN57"/>
<dbReference type="SUPFAM" id="SSF53098">
    <property type="entry name" value="Ribonuclease H-like"/>
    <property type="match status" value="1"/>
</dbReference>
<reference evidence="5 6" key="1">
    <citation type="journal article" date="2008" name="Nature">
        <title>The Trichoplax genome and the nature of placozoans.</title>
        <authorList>
            <person name="Srivastava M."/>
            <person name="Begovic E."/>
            <person name="Chapman J."/>
            <person name="Putnam N.H."/>
            <person name="Hellsten U."/>
            <person name="Kawashima T."/>
            <person name="Kuo A."/>
            <person name="Mitros T."/>
            <person name="Salamov A."/>
            <person name="Carpenter M.L."/>
            <person name="Signorovitch A.Y."/>
            <person name="Moreno M.A."/>
            <person name="Kamm K."/>
            <person name="Grimwood J."/>
            <person name="Schmutz J."/>
            <person name="Shapiro H."/>
            <person name="Grigoriev I.V."/>
            <person name="Buss L.W."/>
            <person name="Schierwater B."/>
            <person name="Dellaporta S.L."/>
            <person name="Rokhsar D.S."/>
        </authorList>
    </citation>
    <scope>NUCLEOTIDE SEQUENCE [LARGE SCALE GENOMIC DNA]</scope>
    <source>
        <strain evidence="5 6">Grell-BS-1999</strain>
    </source>
</reference>
<dbReference type="InterPro" id="IPR012337">
    <property type="entry name" value="RNaseH-like_sf"/>
</dbReference>
<dbReference type="Proteomes" id="UP000009022">
    <property type="component" value="Unassembled WGS sequence"/>
</dbReference>
<sequence>QKFSYVIIIDFEATCWKDNSSRYSSEIIEFPAVLLNVLTQQIEAVFHQYVQPTINPKLSEFCKTLTGITQKQVDDGIPLATCLVSFRKWLDEIIKNKNIRLFNKNCRDAGHKNYYNCIFVTWSDWDIGVCLYYECKKKQIKLPTEFYQWIDLRALYKRFYGKKPTGLNGSMESVGLKFIGREHSGLDDSKNTARLCSKMVHDGCVLDVTKRIALPPVSRIILDLEVILQ</sequence>
<keyword evidence="6" id="KW-1185">Reference proteome</keyword>
<dbReference type="HOGENOM" id="CLU_037266_4_0_1"/>
<dbReference type="PANTHER" id="PTHR23044:SF61">
    <property type="entry name" value="3'-5' EXORIBONUCLEASE 1-RELATED"/>
    <property type="match status" value="1"/>
</dbReference>
<dbReference type="GeneID" id="6750447"/>
<keyword evidence="2" id="KW-0378">Hydrolase</keyword>
<evidence type="ECO:0000256" key="3">
    <source>
        <dbReference type="ARBA" id="ARBA00022839"/>
    </source>
</evidence>
<dbReference type="eggNOG" id="KOG0542">
    <property type="taxonomic scope" value="Eukaryota"/>
</dbReference>
<evidence type="ECO:0000256" key="1">
    <source>
        <dbReference type="ARBA" id="ARBA00022722"/>
    </source>
</evidence>
<dbReference type="Gene3D" id="3.30.420.10">
    <property type="entry name" value="Ribonuclease H-like superfamily/Ribonuclease H"/>
    <property type="match status" value="1"/>
</dbReference>
<feature type="domain" description="Exonuclease" evidence="4">
    <location>
        <begin position="5"/>
        <end position="205"/>
    </location>
</feature>
<evidence type="ECO:0000259" key="4">
    <source>
        <dbReference type="SMART" id="SM00479"/>
    </source>
</evidence>
<dbReference type="OrthoDB" id="448399at2759"/>
<dbReference type="CDD" id="cd06133">
    <property type="entry name" value="ERI-1_3'hExo_like"/>
    <property type="match status" value="1"/>
</dbReference>
<dbReference type="OMA" id="CRELTHI"/>
<dbReference type="InterPro" id="IPR036397">
    <property type="entry name" value="RNaseH_sf"/>
</dbReference>
<dbReference type="CTD" id="6750447"/>
<dbReference type="InterPro" id="IPR047201">
    <property type="entry name" value="ERI-1_3'hExo-like"/>
</dbReference>
<dbReference type="PANTHER" id="PTHR23044">
    <property type="entry name" value="3'-5' EXONUCLEASE ERI1-RELATED"/>
    <property type="match status" value="1"/>
</dbReference>
<keyword evidence="1" id="KW-0540">Nuclease</keyword>
<dbReference type="Pfam" id="PF00929">
    <property type="entry name" value="RNase_T"/>
    <property type="match status" value="2"/>
</dbReference>
<dbReference type="AlphaFoldDB" id="B3RN57"/>
<dbReference type="GO" id="GO:0000175">
    <property type="term" value="F:3'-5'-RNA exonuclease activity"/>
    <property type="evidence" value="ECO:0000318"/>
    <property type="project" value="GO_Central"/>
</dbReference>
<dbReference type="RefSeq" id="XP_002109795.1">
    <property type="nucleotide sequence ID" value="XM_002109759.1"/>
</dbReference>
<proteinExistence type="predicted"/>
<dbReference type="EMBL" id="DS985242">
    <property type="protein sequence ID" value="EDV27961.1"/>
    <property type="molecule type" value="Genomic_DNA"/>
</dbReference>
<dbReference type="InterPro" id="IPR013520">
    <property type="entry name" value="Ribonucl_H"/>
</dbReference>
<dbReference type="SMART" id="SM00479">
    <property type="entry name" value="EXOIII"/>
    <property type="match status" value="1"/>
</dbReference>
<evidence type="ECO:0000313" key="5">
    <source>
        <dbReference type="EMBL" id="EDV27961.1"/>
    </source>
</evidence>
<dbReference type="KEGG" id="tad:TRIADDRAFT_20827"/>
<dbReference type="InterPro" id="IPR051274">
    <property type="entry name" value="3-5_Exoribonuclease"/>
</dbReference>
<evidence type="ECO:0000313" key="6">
    <source>
        <dbReference type="Proteomes" id="UP000009022"/>
    </source>
</evidence>
<organism evidence="5 6">
    <name type="scientific">Trichoplax adhaerens</name>
    <name type="common">Trichoplax reptans</name>
    <dbReference type="NCBI Taxonomy" id="10228"/>
    <lineage>
        <taxon>Eukaryota</taxon>
        <taxon>Metazoa</taxon>
        <taxon>Placozoa</taxon>
        <taxon>Uniplacotomia</taxon>
        <taxon>Trichoplacea</taxon>
        <taxon>Trichoplacidae</taxon>
        <taxon>Trichoplax</taxon>
    </lineage>
</organism>
<dbReference type="GO" id="GO:0003676">
    <property type="term" value="F:nucleic acid binding"/>
    <property type="evidence" value="ECO:0007669"/>
    <property type="project" value="InterPro"/>
</dbReference>
<evidence type="ECO:0000256" key="2">
    <source>
        <dbReference type="ARBA" id="ARBA00022801"/>
    </source>
</evidence>
<dbReference type="PhylomeDB" id="B3RN57"/>
<protein>
    <recommendedName>
        <fullName evidence="4">Exonuclease domain-containing protein</fullName>
    </recommendedName>
</protein>
<gene>
    <name evidence="5" type="ORF">TRIADDRAFT_20827</name>
</gene>